<protein>
    <submittedName>
        <fullName evidence="1">Uncharacterized protein</fullName>
    </submittedName>
</protein>
<reference evidence="1" key="1">
    <citation type="submission" date="2020-12" db="EMBL/GenBank/DDBJ databases">
        <title>Draft genome sequence of Enterobacter spp., Lelliottia spp. and Serratia spp. isolated from drinking water reservoirs and lakes.</title>
        <authorList>
            <person name="Reitter C."/>
            <person name="Neuhaus K."/>
            <person name="Huegler M."/>
        </authorList>
    </citation>
    <scope>NUCLEOTIDE SEQUENCE</scope>
    <source>
        <strain evidence="1">TZW15</strain>
    </source>
</reference>
<proteinExistence type="predicted"/>
<dbReference type="AlphaFoldDB" id="A0AAP2AAH2"/>
<comment type="caution">
    <text evidence="1">The sequence shown here is derived from an EMBL/GenBank/DDBJ whole genome shotgun (WGS) entry which is preliminary data.</text>
</comment>
<gene>
    <name evidence="1" type="ORF">I7V27_01070</name>
</gene>
<evidence type="ECO:0000313" key="1">
    <source>
        <dbReference type="EMBL" id="MBL5933065.1"/>
    </source>
</evidence>
<name>A0AAP2AAH2_LELAM</name>
<dbReference type="EMBL" id="JAENMS010000001">
    <property type="protein sequence ID" value="MBL5933065.1"/>
    <property type="molecule type" value="Genomic_DNA"/>
</dbReference>
<dbReference type="Proteomes" id="UP000653275">
    <property type="component" value="Unassembled WGS sequence"/>
</dbReference>
<sequence>MLSFEQRMALLNKALQQYTPESLYEKLSSYPAYGPTIVSYELPTSDGFITLVPRLINDAAERSVDFFSDDTELDLAA</sequence>
<organism evidence="1 2">
    <name type="scientific">Lelliottia amnigena</name>
    <name type="common">Enterobacter amnigenus</name>
    <dbReference type="NCBI Taxonomy" id="61646"/>
    <lineage>
        <taxon>Bacteria</taxon>
        <taxon>Pseudomonadati</taxon>
        <taxon>Pseudomonadota</taxon>
        <taxon>Gammaproteobacteria</taxon>
        <taxon>Enterobacterales</taxon>
        <taxon>Enterobacteriaceae</taxon>
        <taxon>Lelliottia</taxon>
    </lineage>
</organism>
<accession>A0AAP2AAH2</accession>
<evidence type="ECO:0000313" key="2">
    <source>
        <dbReference type="Proteomes" id="UP000653275"/>
    </source>
</evidence>
<dbReference type="RefSeq" id="WP_202665175.1">
    <property type="nucleotide sequence ID" value="NZ_JAENMR010000001.1"/>
</dbReference>